<sequence>MIKNENPREDRRYSLSDRDSPEPGLCLGLEMEPFQVRRLSTRSLQLPPLAFRQAEQHDWSPRPETEPICRPTTLALRIPPLIAITSVDAGR</sequence>
<name>A0ABD0W6N3_UMBPY</name>
<evidence type="ECO:0000313" key="2">
    <source>
        <dbReference type="EMBL" id="KAL0964983.1"/>
    </source>
</evidence>
<accession>A0ABD0W6N3</accession>
<reference evidence="2 3" key="1">
    <citation type="submission" date="2024-06" db="EMBL/GenBank/DDBJ databases">
        <authorList>
            <person name="Pan Q."/>
            <person name="Wen M."/>
            <person name="Jouanno E."/>
            <person name="Zahm M."/>
            <person name="Klopp C."/>
            <person name="Cabau C."/>
            <person name="Louis A."/>
            <person name="Berthelot C."/>
            <person name="Parey E."/>
            <person name="Roest Crollius H."/>
            <person name="Montfort J."/>
            <person name="Robinson-Rechavi M."/>
            <person name="Bouchez O."/>
            <person name="Lampietro C."/>
            <person name="Lopez Roques C."/>
            <person name="Donnadieu C."/>
            <person name="Postlethwait J."/>
            <person name="Bobe J."/>
            <person name="Verreycken H."/>
            <person name="Guiguen Y."/>
        </authorList>
    </citation>
    <scope>NUCLEOTIDE SEQUENCE [LARGE SCALE GENOMIC DNA]</scope>
    <source>
        <strain evidence="2">Up_M1</strain>
        <tissue evidence="2">Testis</tissue>
    </source>
</reference>
<dbReference type="AlphaFoldDB" id="A0ABD0W6N3"/>
<evidence type="ECO:0000256" key="1">
    <source>
        <dbReference type="SAM" id="MobiDB-lite"/>
    </source>
</evidence>
<protein>
    <submittedName>
        <fullName evidence="2">Uncharacterized protein</fullName>
    </submittedName>
</protein>
<proteinExistence type="predicted"/>
<organism evidence="2 3">
    <name type="scientific">Umbra pygmaea</name>
    <name type="common">Eastern mudminnow</name>
    <dbReference type="NCBI Taxonomy" id="75934"/>
    <lineage>
        <taxon>Eukaryota</taxon>
        <taxon>Metazoa</taxon>
        <taxon>Chordata</taxon>
        <taxon>Craniata</taxon>
        <taxon>Vertebrata</taxon>
        <taxon>Euteleostomi</taxon>
        <taxon>Actinopterygii</taxon>
        <taxon>Neopterygii</taxon>
        <taxon>Teleostei</taxon>
        <taxon>Protacanthopterygii</taxon>
        <taxon>Esociformes</taxon>
        <taxon>Umbridae</taxon>
        <taxon>Umbra</taxon>
    </lineage>
</organism>
<feature type="region of interest" description="Disordered" evidence="1">
    <location>
        <begin position="1"/>
        <end position="24"/>
    </location>
</feature>
<keyword evidence="3" id="KW-1185">Reference proteome</keyword>
<dbReference type="EMBL" id="JAGEUA010000009">
    <property type="protein sequence ID" value="KAL0964983.1"/>
    <property type="molecule type" value="Genomic_DNA"/>
</dbReference>
<gene>
    <name evidence="2" type="ORF">UPYG_G00275270</name>
</gene>
<feature type="compositionally biased region" description="Basic and acidic residues" evidence="1">
    <location>
        <begin position="1"/>
        <end position="21"/>
    </location>
</feature>
<comment type="caution">
    <text evidence="2">The sequence shown here is derived from an EMBL/GenBank/DDBJ whole genome shotgun (WGS) entry which is preliminary data.</text>
</comment>
<evidence type="ECO:0000313" key="3">
    <source>
        <dbReference type="Proteomes" id="UP001557470"/>
    </source>
</evidence>
<dbReference type="Proteomes" id="UP001557470">
    <property type="component" value="Unassembled WGS sequence"/>
</dbReference>